<protein>
    <recommendedName>
        <fullName evidence="3">Endonuclease/exonuclease/phosphatase domain-containing protein</fullName>
    </recommendedName>
</protein>
<evidence type="ECO:0000313" key="1">
    <source>
        <dbReference type="EMBL" id="KEJ82467.1"/>
    </source>
</evidence>
<comment type="caution">
    <text evidence="1">The sequence shown here is derived from an EMBL/GenBank/DDBJ whole genome shotgun (WGS) entry which is preliminary data.</text>
</comment>
<dbReference type="InterPro" id="IPR036691">
    <property type="entry name" value="Endo/exonu/phosph_ase_sf"/>
</dbReference>
<gene>
    <name evidence="1" type="ORF">OXYTRIMIC_631</name>
</gene>
<sequence>MDHSERERIPITCNNNIHPTILERRSKNVTKYIGSYDQIKQKCQRQIVIAMGDFNFPIKDLGKTLNKEGLKESIPEGMVTHTRGNQLDQIFSNMQTVSWETRQLSQMDHKLIQVKLKIKLQESDQKLSDKERTIRF</sequence>
<accession>A0A073IAN5</accession>
<reference evidence="2" key="1">
    <citation type="journal article" date="2014" name="Cell">
        <title>The Architecture of a Scrambled Genome Reveals Massive Levels of Genomic Rearrangement during Development.</title>
        <authorList>
            <person name="Chen X."/>
            <person name="Bracht J.R."/>
            <person name="Goldman A.D."/>
            <person name="Dolzhenko E."/>
            <person name="Clay D.M."/>
            <person name="Swart E.C."/>
            <person name="Perlman D.H."/>
            <person name="Doak T.G."/>
            <person name="Stuart A."/>
            <person name="Amemiya C.T."/>
            <person name="Sebra R.P."/>
            <person name="Landweber L.F."/>
        </authorList>
    </citation>
    <scope>NUCLEOTIDE SEQUENCE [LARGE SCALE GENOMIC DNA]</scope>
    <source>
        <strain evidence="2">JRB310</strain>
    </source>
</reference>
<dbReference type="Proteomes" id="UP000053232">
    <property type="component" value="Unassembled WGS sequence"/>
</dbReference>
<dbReference type="SUPFAM" id="SSF56219">
    <property type="entry name" value="DNase I-like"/>
    <property type="match status" value="1"/>
</dbReference>
<evidence type="ECO:0000313" key="2">
    <source>
        <dbReference type="Proteomes" id="UP000053232"/>
    </source>
</evidence>
<dbReference type="EMBL" id="ARYC01019228">
    <property type="protein sequence ID" value="KEJ82467.1"/>
    <property type="molecule type" value="Genomic_DNA"/>
</dbReference>
<name>A0A073IAN5_9SPIT</name>
<keyword evidence="2" id="KW-1185">Reference proteome</keyword>
<dbReference type="AlphaFoldDB" id="A0A073IAN5"/>
<evidence type="ECO:0008006" key="3">
    <source>
        <dbReference type="Google" id="ProtNLM"/>
    </source>
</evidence>
<dbReference type="Gene3D" id="3.60.10.10">
    <property type="entry name" value="Endonuclease/exonuclease/phosphatase"/>
    <property type="match status" value="1"/>
</dbReference>
<organism evidence="1 2">
    <name type="scientific">Oxytricha trifallax</name>
    <dbReference type="NCBI Taxonomy" id="1172189"/>
    <lineage>
        <taxon>Eukaryota</taxon>
        <taxon>Sar</taxon>
        <taxon>Alveolata</taxon>
        <taxon>Ciliophora</taxon>
        <taxon>Intramacronucleata</taxon>
        <taxon>Spirotrichea</taxon>
        <taxon>Stichotrichia</taxon>
        <taxon>Sporadotrichida</taxon>
        <taxon>Oxytrichidae</taxon>
        <taxon>Oxytrichinae</taxon>
        <taxon>Oxytricha</taxon>
    </lineage>
</organism>
<proteinExistence type="predicted"/>